<evidence type="ECO:0000256" key="1">
    <source>
        <dbReference type="SAM" id="Phobius"/>
    </source>
</evidence>
<keyword evidence="1" id="KW-1133">Transmembrane helix</keyword>
<evidence type="ECO:0000313" key="2">
    <source>
        <dbReference type="EMBL" id="DAE04814.1"/>
    </source>
</evidence>
<protein>
    <submittedName>
        <fullName evidence="2">Uncharacterized protein</fullName>
    </submittedName>
</protein>
<feature type="transmembrane region" description="Helical" evidence="1">
    <location>
        <begin position="6"/>
        <end position="24"/>
    </location>
</feature>
<proteinExistence type="predicted"/>
<organism evidence="2">
    <name type="scientific">Siphoviridae sp. ctorp6</name>
    <dbReference type="NCBI Taxonomy" id="2825673"/>
    <lineage>
        <taxon>Viruses</taxon>
        <taxon>Duplodnaviria</taxon>
        <taxon>Heunggongvirae</taxon>
        <taxon>Uroviricota</taxon>
        <taxon>Caudoviricetes</taxon>
    </lineage>
</organism>
<keyword evidence="1" id="KW-0812">Transmembrane</keyword>
<accession>A0A8S5PCL3</accession>
<sequence length="44" mass="5165">MWEYIVIGHAVLTIYLVISMYNTLRMGVICDPIVLLENHHENHL</sequence>
<name>A0A8S5PCL3_9CAUD</name>
<reference evidence="2" key="1">
    <citation type="journal article" date="2021" name="Proc. Natl. Acad. Sci. U.S.A.">
        <title>A Catalog of Tens of Thousands of Viruses from Human Metagenomes Reveals Hidden Associations with Chronic Diseases.</title>
        <authorList>
            <person name="Tisza M.J."/>
            <person name="Buck C.B."/>
        </authorList>
    </citation>
    <scope>NUCLEOTIDE SEQUENCE</scope>
    <source>
        <strain evidence="2">Ctorp6</strain>
    </source>
</reference>
<keyword evidence="1" id="KW-0472">Membrane</keyword>
<dbReference type="EMBL" id="BK015394">
    <property type="protein sequence ID" value="DAE04814.1"/>
    <property type="molecule type" value="Genomic_DNA"/>
</dbReference>